<keyword evidence="3" id="KW-1185">Reference proteome</keyword>
<name>A0A506UIJ3_9HYPH</name>
<feature type="compositionally biased region" description="Basic and acidic residues" evidence="1">
    <location>
        <begin position="160"/>
        <end position="194"/>
    </location>
</feature>
<sequence length="200" mass="22611">MSDIEPNLRETIRNSPAGKTLTESQFDEALMITGIIDREIHKSGAFREKLTAYAGSFAQGQPFDALKGEAMIRDIYKARYGETMNAVREKLVEREAQVHDALRQDALPAARSILTRIREGETMPFYRAHDDAAIALAAKWSVTEQSAKVAMHETFRENEGRELYEAGKEAEKTYHQSARDAGRAERSAVPAEKRRLTRQR</sequence>
<dbReference type="AlphaFoldDB" id="A0A506UIJ3"/>
<organism evidence="2 3">
    <name type="scientific">Martelella alba</name>
    <dbReference type="NCBI Taxonomy" id="2590451"/>
    <lineage>
        <taxon>Bacteria</taxon>
        <taxon>Pseudomonadati</taxon>
        <taxon>Pseudomonadota</taxon>
        <taxon>Alphaproteobacteria</taxon>
        <taxon>Hyphomicrobiales</taxon>
        <taxon>Aurantimonadaceae</taxon>
        <taxon>Martelella</taxon>
    </lineage>
</organism>
<evidence type="ECO:0000256" key="1">
    <source>
        <dbReference type="SAM" id="MobiDB-lite"/>
    </source>
</evidence>
<accession>A0A506UIJ3</accession>
<evidence type="ECO:0000313" key="3">
    <source>
        <dbReference type="Proteomes" id="UP000318801"/>
    </source>
</evidence>
<evidence type="ECO:0000313" key="2">
    <source>
        <dbReference type="EMBL" id="TPW33126.1"/>
    </source>
</evidence>
<gene>
    <name evidence="2" type="ORF">FJU08_00730</name>
</gene>
<dbReference type="EMBL" id="VHLG01000001">
    <property type="protein sequence ID" value="TPW33126.1"/>
    <property type="molecule type" value="Genomic_DNA"/>
</dbReference>
<dbReference type="OrthoDB" id="7864797at2"/>
<dbReference type="Proteomes" id="UP000318801">
    <property type="component" value="Unassembled WGS sequence"/>
</dbReference>
<feature type="region of interest" description="Disordered" evidence="1">
    <location>
        <begin position="160"/>
        <end position="200"/>
    </location>
</feature>
<comment type="caution">
    <text evidence="2">The sequence shown here is derived from an EMBL/GenBank/DDBJ whole genome shotgun (WGS) entry which is preliminary data.</text>
</comment>
<protein>
    <submittedName>
        <fullName evidence="2">Uncharacterized protein</fullName>
    </submittedName>
</protein>
<reference evidence="2 3" key="1">
    <citation type="submission" date="2019-06" db="EMBL/GenBank/DDBJ databases">
        <authorList>
            <person name="Li M."/>
        </authorList>
    </citation>
    <scope>NUCLEOTIDE SEQUENCE [LARGE SCALE GENOMIC DNA]</scope>
    <source>
        <strain evidence="2 3">BGMRC2036</strain>
    </source>
</reference>
<proteinExistence type="predicted"/>
<dbReference type="RefSeq" id="WP_141147061.1">
    <property type="nucleotide sequence ID" value="NZ_VHLG01000001.1"/>
</dbReference>